<dbReference type="InterPro" id="IPR002562">
    <property type="entry name" value="3'-5'_exonuclease_dom"/>
</dbReference>
<dbReference type="GO" id="GO:0008408">
    <property type="term" value="F:3'-5' exonuclease activity"/>
    <property type="evidence" value="ECO:0007669"/>
    <property type="project" value="InterPro"/>
</dbReference>
<dbReference type="OrthoDB" id="26838at2759"/>
<dbReference type="Proteomes" id="UP000722485">
    <property type="component" value="Unassembled WGS sequence"/>
</dbReference>
<evidence type="ECO:0000259" key="1">
    <source>
        <dbReference type="Pfam" id="PF01612"/>
    </source>
</evidence>
<dbReference type="GO" id="GO:0006139">
    <property type="term" value="P:nucleobase-containing compound metabolic process"/>
    <property type="evidence" value="ECO:0007669"/>
    <property type="project" value="InterPro"/>
</dbReference>
<keyword evidence="3" id="KW-1185">Reference proteome</keyword>
<proteinExistence type="predicted"/>
<name>A0A9P5HF20_9HYPO</name>
<evidence type="ECO:0000313" key="3">
    <source>
        <dbReference type="Proteomes" id="UP000722485"/>
    </source>
</evidence>
<comment type="caution">
    <text evidence="2">The sequence shown here is derived from an EMBL/GenBank/DDBJ whole genome shotgun (WGS) entry which is preliminary data.</text>
</comment>
<dbReference type="InterPro" id="IPR012337">
    <property type="entry name" value="RNaseH-like_sf"/>
</dbReference>
<evidence type="ECO:0000313" key="2">
    <source>
        <dbReference type="EMBL" id="KAF7553134.1"/>
    </source>
</evidence>
<accession>A0A9P5HF20</accession>
<dbReference type="Pfam" id="PF01612">
    <property type="entry name" value="DNA_pol_A_exo1"/>
    <property type="match status" value="1"/>
</dbReference>
<reference evidence="2" key="1">
    <citation type="submission" date="2020-03" db="EMBL/GenBank/DDBJ databases">
        <title>Draft Genome Sequence of Cylindrodendrum hubeiense.</title>
        <authorList>
            <person name="Buettner E."/>
            <person name="Kellner H."/>
        </authorList>
    </citation>
    <scope>NUCLEOTIDE SEQUENCE</scope>
    <source>
        <strain evidence="2">IHI 201604</strain>
    </source>
</reference>
<dbReference type="EMBL" id="JAANBB010000050">
    <property type="protein sequence ID" value="KAF7553134.1"/>
    <property type="molecule type" value="Genomic_DNA"/>
</dbReference>
<sequence>MATPIPSSTLISSVPDLLLFLSSITPSSKLYLDLEGKSLSRNGTLSIMTVLVHPTRVTSLIDVQTLGNSAFTTSSGNGKTLKAMLEDPHTPKCLWDVRNDADALWAHYQVRLAGVTDVQLLKNASRAGDKTYIRGLDKCVEKDLGLKFMEVHRWIKTKKEVQTLMPDDIFAHRPLDAKTMQYCVNDVVYLPLLHNIYTKRIDSQWMEKAMAESAQRVIDACGSAYEPQSETKKLGPWGTGLDKKLLTIDEWIDRWEEDQMDAMQRDMLGLNDFDDFEDYDDLDYPTNSNDAAWDDTFDSCWEK</sequence>
<dbReference type="SUPFAM" id="SSF53098">
    <property type="entry name" value="Ribonuclease H-like"/>
    <property type="match status" value="1"/>
</dbReference>
<dbReference type="GO" id="GO:0003676">
    <property type="term" value="F:nucleic acid binding"/>
    <property type="evidence" value="ECO:0007669"/>
    <property type="project" value="InterPro"/>
</dbReference>
<dbReference type="InterPro" id="IPR036397">
    <property type="entry name" value="RNaseH_sf"/>
</dbReference>
<protein>
    <recommendedName>
        <fullName evidence="1">3'-5' exonuclease domain-containing protein</fullName>
    </recommendedName>
</protein>
<feature type="domain" description="3'-5' exonuclease" evidence="1">
    <location>
        <begin position="26"/>
        <end position="201"/>
    </location>
</feature>
<dbReference type="Gene3D" id="3.30.420.10">
    <property type="entry name" value="Ribonuclease H-like superfamily/Ribonuclease H"/>
    <property type="match status" value="1"/>
</dbReference>
<organism evidence="2 3">
    <name type="scientific">Cylindrodendrum hubeiense</name>
    <dbReference type="NCBI Taxonomy" id="595255"/>
    <lineage>
        <taxon>Eukaryota</taxon>
        <taxon>Fungi</taxon>
        <taxon>Dikarya</taxon>
        <taxon>Ascomycota</taxon>
        <taxon>Pezizomycotina</taxon>
        <taxon>Sordariomycetes</taxon>
        <taxon>Hypocreomycetidae</taxon>
        <taxon>Hypocreales</taxon>
        <taxon>Nectriaceae</taxon>
        <taxon>Cylindrodendrum</taxon>
    </lineage>
</organism>
<dbReference type="PANTHER" id="PTHR43040:SF1">
    <property type="entry name" value="RIBONUCLEASE D"/>
    <property type="match status" value="1"/>
</dbReference>
<gene>
    <name evidence="2" type="ORF">G7Z17_g3844</name>
</gene>
<dbReference type="PANTHER" id="PTHR43040">
    <property type="entry name" value="RIBONUCLEASE D"/>
    <property type="match status" value="1"/>
</dbReference>
<dbReference type="AlphaFoldDB" id="A0A9P5HF20"/>